<keyword evidence="6" id="KW-0269">Exonuclease</keyword>
<keyword evidence="5" id="KW-0347">Helicase</keyword>
<evidence type="ECO:0000256" key="2">
    <source>
        <dbReference type="ARBA" id="ARBA00022741"/>
    </source>
</evidence>
<evidence type="ECO:0000259" key="11">
    <source>
        <dbReference type="Pfam" id="PF12705"/>
    </source>
</evidence>
<dbReference type="Gene3D" id="3.40.50.300">
    <property type="entry name" value="P-loop containing nucleotide triphosphate hydrolases"/>
    <property type="match status" value="3"/>
</dbReference>
<evidence type="ECO:0000256" key="1">
    <source>
        <dbReference type="ARBA" id="ARBA00022722"/>
    </source>
</evidence>
<reference evidence="13 14" key="1">
    <citation type="submission" date="2021-03" db="EMBL/GenBank/DDBJ databases">
        <title>Enterococcal diversity collection.</title>
        <authorList>
            <person name="Gilmore M.S."/>
            <person name="Schwartzman J."/>
            <person name="Van Tyne D."/>
            <person name="Martin M."/>
            <person name="Earl A.M."/>
            <person name="Manson A.L."/>
            <person name="Straub T."/>
            <person name="Salamzade R."/>
            <person name="Saavedra J."/>
            <person name="Lebreton F."/>
            <person name="Prichula J."/>
            <person name="Schaufler K."/>
            <person name="Gaca A."/>
            <person name="Sgardioli B."/>
            <person name="Wagenaar J."/>
            <person name="Strong T."/>
        </authorList>
    </citation>
    <scope>NUCLEOTIDE SEQUENCE [LARGE SCALE GENOMIC DNA]</scope>
    <source>
        <strain evidence="13 14">669A</strain>
    </source>
</reference>
<dbReference type="Gene3D" id="3.90.320.10">
    <property type="match status" value="1"/>
</dbReference>
<evidence type="ECO:0000256" key="7">
    <source>
        <dbReference type="ARBA" id="ARBA00022840"/>
    </source>
</evidence>
<dbReference type="InterPro" id="IPR049035">
    <property type="entry name" value="ADDB_N"/>
</dbReference>
<accession>A0ABS3LBC6</accession>
<gene>
    <name evidence="13" type="ORF">JZO70_12255</name>
</gene>
<evidence type="ECO:0000256" key="3">
    <source>
        <dbReference type="ARBA" id="ARBA00022763"/>
    </source>
</evidence>
<evidence type="ECO:0000259" key="12">
    <source>
        <dbReference type="Pfam" id="PF21445"/>
    </source>
</evidence>
<dbReference type="InterPro" id="IPR027417">
    <property type="entry name" value="P-loop_NTPase"/>
</dbReference>
<comment type="caution">
    <text evidence="13">The sequence shown here is derived from an EMBL/GenBank/DDBJ whole genome shotgun (WGS) entry which is preliminary data.</text>
</comment>
<feature type="domain" description="ATP-dependent helicase/deoxyribonuclease subunit B N-terminal" evidence="12">
    <location>
        <begin position="5"/>
        <end position="271"/>
    </location>
</feature>
<keyword evidence="2" id="KW-0547">Nucleotide-binding</keyword>
<dbReference type="Pfam" id="PF12705">
    <property type="entry name" value="PDDEXK_1"/>
    <property type="match status" value="1"/>
</dbReference>
<keyword evidence="8" id="KW-0238">DNA-binding</keyword>
<evidence type="ECO:0000313" key="13">
    <source>
        <dbReference type="EMBL" id="MBO1306940.1"/>
    </source>
</evidence>
<dbReference type="InterPro" id="IPR038726">
    <property type="entry name" value="PDDEXK_AddAB-type"/>
</dbReference>
<dbReference type="PANTHER" id="PTHR30591">
    <property type="entry name" value="RECBCD ENZYME SUBUNIT RECC"/>
    <property type="match status" value="1"/>
</dbReference>
<evidence type="ECO:0000256" key="10">
    <source>
        <dbReference type="SAM" id="Coils"/>
    </source>
</evidence>
<dbReference type="SUPFAM" id="SSF52540">
    <property type="entry name" value="P-loop containing nucleoside triphosphate hydrolases"/>
    <property type="match status" value="1"/>
</dbReference>
<keyword evidence="3" id="KW-0227">DNA damage</keyword>
<dbReference type="EMBL" id="JAFREM010000018">
    <property type="protein sequence ID" value="MBO1306940.1"/>
    <property type="molecule type" value="Genomic_DNA"/>
</dbReference>
<evidence type="ECO:0000256" key="5">
    <source>
        <dbReference type="ARBA" id="ARBA00022806"/>
    </source>
</evidence>
<dbReference type="InterPro" id="IPR011604">
    <property type="entry name" value="PDDEXK-like_dom_sf"/>
</dbReference>
<sequence>MSLQFLLGTGQNNAHEKMVDTAQQWLAADQENRVFFIVPNYNKFEQEIQLLETMKTGKEYSSIRAQVFSFERLAWYFLQKQGKIPGNVLSDSGNAMILRKVLQEQREKLVIFRGETNKTGFIQQLVQFYQEMQIGNVSVEDLSQIHGNQDEQLKLEDLRLIYQEYEQALLKHQVKNEDPLLLLQSLLQDQSIKNSLFILSGFSRFNARELNILSTLMNCGNLLVSLELDRSYPNEEPHPLNLFADAGKSYFQLKQLADQQQLPVLHDLKAEMKNTQLNQLSQFWQGKKVPKLGESSAIAIWQQLSPADEVRHVGNEIRRLVAEEGYRYKDIQVLIRNFDCYSSILPSLFEQLEIPYYLDETQKMVSHPLVEFLQALFLVDAYHYRITDVFRLLRTELFVPFDWKEERTPSLIELREKIDQTENVCLAYNFRGSFWTKDEDWVFVDYDFEEESFNDATALQTVANEIRRMVQAYLPDFFAKIKKAENGFAAAKQFYQLMEDVGIKRQLLYWRDQEVEKGNLEKARNHEQTWQALMDLLDEYVLIYGESPFVWEDFQEIFLAGLTNLTYGKIPTAIDQVKVNNLELARTDQAKVTFAIGLNDQEFPARFDDRGLLSPEEREGINAELEEGKFLPENNSSNVNREPFLAYHVFLSGSEKLYLTVATTIDGEKQLAISPFLRRVSEGLSIPIQHFSGLNLTTMPENYVGSLRTLLSDLIHLNRLSLDRAEPMLSGWRQLMHFIETTELAGLTKRVFSSLEALNIPQALQPKTAEKLYGKNLYVSVSRIENFYNCQYKYFAQFGLGLKERTIYGLTPAAAGDFYHEALDRFFRMIHQLGLKLIDLNEEQRAQLADQVLKEIFGEVKFAILSSSARMNYIRYQLAQTIQKVSWGLVQQSLKTNLRPERTEVLFGSLAGEKGIPGIQLPLKNGGELAVRGKIDRLDQIHGDNTDWLSVVDYKSSDRSFNVVDAYYGIAMQLITYLDVAVSDFSLTSDKLIKPAGAYYLHVHNPVLTDPKDLERQTLKAYKYDGLFAKDAELFEEMDHSLEDKENSLLFPLRKDAKGHIAPAGPSKDKFYDQAEIDLLREYNRKKIQAAGNEILSGEVKLNPAFKDTKRIACQYCPFRSVCKFDVMLKENNYHRLEKMPREEVLKRMEEELHDPE</sequence>
<evidence type="ECO:0000256" key="9">
    <source>
        <dbReference type="ARBA" id="ARBA00023204"/>
    </source>
</evidence>
<dbReference type="Proteomes" id="UP000664601">
    <property type="component" value="Unassembled WGS sequence"/>
</dbReference>
<keyword evidence="10" id="KW-0175">Coiled coil</keyword>
<proteinExistence type="predicted"/>
<organism evidence="13 14">
    <name type="scientific">Candidatus Enterococcus moelleringii</name>
    <dbReference type="NCBI Taxonomy" id="2815325"/>
    <lineage>
        <taxon>Bacteria</taxon>
        <taxon>Bacillati</taxon>
        <taxon>Bacillota</taxon>
        <taxon>Bacilli</taxon>
        <taxon>Lactobacillales</taxon>
        <taxon>Enterococcaceae</taxon>
        <taxon>Enterococcus</taxon>
    </lineage>
</organism>
<protein>
    <submittedName>
        <fullName evidence="13">PD-(D/E)XK nuclease family protein</fullName>
    </submittedName>
</protein>
<dbReference type="PANTHER" id="PTHR30591:SF1">
    <property type="entry name" value="RECBCD ENZYME SUBUNIT RECC"/>
    <property type="match status" value="1"/>
</dbReference>
<evidence type="ECO:0000256" key="4">
    <source>
        <dbReference type="ARBA" id="ARBA00022801"/>
    </source>
</evidence>
<keyword evidence="4" id="KW-0378">Hydrolase</keyword>
<keyword evidence="1" id="KW-0540">Nuclease</keyword>
<dbReference type="Pfam" id="PF21445">
    <property type="entry name" value="ADDB_N"/>
    <property type="match status" value="1"/>
</dbReference>
<evidence type="ECO:0000256" key="6">
    <source>
        <dbReference type="ARBA" id="ARBA00022839"/>
    </source>
</evidence>
<feature type="coiled-coil region" evidence="10">
    <location>
        <begin position="148"/>
        <end position="175"/>
    </location>
</feature>
<keyword evidence="9" id="KW-0234">DNA repair</keyword>
<keyword evidence="7" id="KW-0067">ATP-binding</keyword>
<name>A0ABS3LBC6_9ENTE</name>
<dbReference type="RefSeq" id="WP_207673857.1">
    <property type="nucleotide sequence ID" value="NZ_JAFREM010000018.1"/>
</dbReference>
<keyword evidence="14" id="KW-1185">Reference proteome</keyword>
<evidence type="ECO:0000256" key="8">
    <source>
        <dbReference type="ARBA" id="ARBA00023125"/>
    </source>
</evidence>
<evidence type="ECO:0000313" key="14">
    <source>
        <dbReference type="Proteomes" id="UP000664601"/>
    </source>
</evidence>
<feature type="domain" description="PD-(D/E)XK endonuclease-like" evidence="11">
    <location>
        <begin position="779"/>
        <end position="1124"/>
    </location>
</feature>